<keyword evidence="1" id="KW-0812">Transmembrane</keyword>
<proteinExistence type="predicted"/>
<keyword evidence="1" id="KW-1133">Transmembrane helix</keyword>
<organism evidence="2">
    <name type="scientific">Arundo donax</name>
    <name type="common">Giant reed</name>
    <name type="synonym">Donax arundinaceus</name>
    <dbReference type="NCBI Taxonomy" id="35708"/>
    <lineage>
        <taxon>Eukaryota</taxon>
        <taxon>Viridiplantae</taxon>
        <taxon>Streptophyta</taxon>
        <taxon>Embryophyta</taxon>
        <taxon>Tracheophyta</taxon>
        <taxon>Spermatophyta</taxon>
        <taxon>Magnoliopsida</taxon>
        <taxon>Liliopsida</taxon>
        <taxon>Poales</taxon>
        <taxon>Poaceae</taxon>
        <taxon>PACMAD clade</taxon>
        <taxon>Arundinoideae</taxon>
        <taxon>Arundineae</taxon>
        <taxon>Arundo</taxon>
    </lineage>
</organism>
<name>A0A0A9FJR4_ARUDO</name>
<reference evidence="2" key="2">
    <citation type="journal article" date="2015" name="Data Brief">
        <title>Shoot transcriptome of the giant reed, Arundo donax.</title>
        <authorList>
            <person name="Barrero R.A."/>
            <person name="Guerrero F.D."/>
            <person name="Moolhuijzen P."/>
            <person name="Goolsby J.A."/>
            <person name="Tidwell J."/>
            <person name="Bellgard S.E."/>
            <person name="Bellgard M.I."/>
        </authorList>
    </citation>
    <scope>NUCLEOTIDE SEQUENCE</scope>
    <source>
        <tissue evidence="2">Shoot tissue taken approximately 20 cm above the soil surface</tissue>
    </source>
</reference>
<dbReference type="EMBL" id="GBRH01186422">
    <property type="protein sequence ID" value="JAE11474.1"/>
    <property type="molecule type" value="Transcribed_RNA"/>
</dbReference>
<dbReference type="AlphaFoldDB" id="A0A0A9FJR4"/>
<protein>
    <submittedName>
        <fullName evidence="2">Uncharacterized protein</fullName>
    </submittedName>
</protein>
<accession>A0A0A9FJR4</accession>
<sequence length="64" mass="7591">MPQLHGQGWQWLTGHNMKLQLLMMLNISILMMQMTELFIHLNRQFKRTQMTLFNGINLACIIFA</sequence>
<reference evidence="2" key="1">
    <citation type="submission" date="2014-09" db="EMBL/GenBank/DDBJ databases">
        <authorList>
            <person name="Magalhaes I.L.F."/>
            <person name="Oliveira U."/>
            <person name="Santos F.R."/>
            <person name="Vidigal T.H.D.A."/>
            <person name="Brescovit A.D."/>
            <person name="Santos A.J."/>
        </authorList>
    </citation>
    <scope>NUCLEOTIDE SEQUENCE</scope>
    <source>
        <tissue evidence="2">Shoot tissue taken approximately 20 cm above the soil surface</tissue>
    </source>
</reference>
<evidence type="ECO:0000256" key="1">
    <source>
        <dbReference type="SAM" id="Phobius"/>
    </source>
</evidence>
<keyword evidence="1" id="KW-0472">Membrane</keyword>
<evidence type="ECO:0000313" key="2">
    <source>
        <dbReference type="EMBL" id="JAE11474.1"/>
    </source>
</evidence>
<feature type="transmembrane region" description="Helical" evidence="1">
    <location>
        <begin position="20"/>
        <end position="41"/>
    </location>
</feature>